<dbReference type="Proteomes" id="UP000053240">
    <property type="component" value="Unassembled WGS sequence"/>
</dbReference>
<organism evidence="2 3">
    <name type="scientific">Papilio machaon</name>
    <name type="common">Old World swallowtail butterfly</name>
    <dbReference type="NCBI Taxonomy" id="76193"/>
    <lineage>
        <taxon>Eukaryota</taxon>
        <taxon>Metazoa</taxon>
        <taxon>Ecdysozoa</taxon>
        <taxon>Arthropoda</taxon>
        <taxon>Hexapoda</taxon>
        <taxon>Insecta</taxon>
        <taxon>Pterygota</taxon>
        <taxon>Neoptera</taxon>
        <taxon>Endopterygota</taxon>
        <taxon>Lepidoptera</taxon>
        <taxon>Glossata</taxon>
        <taxon>Ditrysia</taxon>
        <taxon>Papilionoidea</taxon>
        <taxon>Papilionidae</taxon>
        <taxon>Papilioninae</taxon>
        <taxon>Papilio</taxon>
    </lineage>
</organism>
<proteinExistence type="predicted"/>
<evidence type="ECO:0000256" key="1">
    <source>
        <dbReference type="SAM" id="MobiDB-lite"/>
    </source>
</evidence>
<evidence type="ECO:0000313" key="3">
    <source>
        <dbReference type="Proteomes" id="UP000053240"/>
    </source>
</evidence>
<keyword evidence="3" id="KW-1185">Reference proteome</keyword>
<dbReference type="InParanoid" id="A0A0N1PI68"/>
<dbReference type="AlphaFoldDB" id="A0A0N1PI68"/>
<reference evidence="2 3" key="1">
    <citation type="journal article" date="2015" name="Nat. Commun.">
        <title>Outbred genome sequencing and CRISPR/Cas9 gene editing in butterflies.</title>
        <authorList>
            <person name="Li X."/>
            <person name="Fan D."/>
            <person name="Zhang W."/>
            <person name="Liu G."/>
            <person name="Zhang L."/>
            <person name="Zhao L."/>
            <person name="Fang X."/>
            <person name="Chen L."/>
            <person name="Dong Y."/>
            <person name="Chen Y."/>
            <person name="Ding Y."/>
            <person name="Zhao R."/>
            <person name="Feng M."/>
            <person name="Zhu Y."/>
            <person name="Feng Y."/>
            <person name="Jiang X."/>
            <person name="Zhu D."/>
            <person name="Xiang H."/>
            <person name="Feng X."/>
            <person name="Li S."/>
            <person name="Wang J."/>
            <person name="Zhang G."/>
            <person name="Kronforst M.R."/>
            <person name="Wang W."/>
        </authorList>
    </citation>
    <scope>NUCLEOTIDE SEQUENCE [LARGE SCALE GENOMIC DNA]</scope>
    <source>
        <strain evidence="2">Ya'a_city_454_Pm</strain>
        <tissue evidence="2">Whole body</tissue>
    </source>
</reference>
<dbReference type="EMBL" id="KQ460501">
    <property type="protein sequence ID" value="KPJ14178.1"/>
    <property type="molecule type" value="Genomic_DNA"/>
</dbReference>
<accession>A0A0N1PI68</accession>
<name>A0A0N1PI68_PAPMA</name>
<evidence type="ECO:0000313" key="2">
    <source>
        <dbReference type="EMBL" id="KPJ14178.1"/>
    </source>
</evidence>
<protein>
    <submittedName>
        <fullName evidence="2">Uncharacterized protein</fullName>
    </submittedName>
</protein>
<feature type="region of interest" description="Disordered" evidence="1">
    <location>
        <begin position="1"/>
        <end position="32"/>
    </location>
</feature>
<sequence>MPDGIKKNDNVASSSVASLAAIQQPPPMQETGNMCNNWRDWKNTFDWYLIASGRDKASDREKVALFLHVIGKVGRELYNELDITDNNKDSLNSLITHL</sequence>
<gene>
    <name evidence="2" type="ORF">RR48_03716</name>
</gene>
<feature type="compositionally biased region" description="Low complexity" evidence="1">
    <location>
        <begin position="11"/>
        <end position="21"/>
    </location>
</feature>